<reference evidence="1 2" key="1">
    <citation type="submission" date="2020-04" db="EMBL/GenBank/DDBJ databases">
        <title>Gordonia sp. nov. TBRC 11910.</title>
        <authorList>
            <person name="Suriyachadkun C."/>
        </authorList>
    </citation>
    <scope>NUCLEOTIDE SEQUENCE [LARGE SCALE GENOMIC DNA]</scope>
    <source>
        <strain evidence="1 2">TBRC 11910</strain>
    </source>
</reference>
<keyword evidence="2" id="KW-1185">Reference proteome</keyword>
<gene>
    <name evidence="1" type="ORF">HH308_06210</name>
</gene>
<comment type="caution">
    <text evidence="1">The sequence shown here is derived from an EMBL/GenBank/DDBJ whole genome shotgun (WGS) entry which is preliminary data.</text>
</comment>
<dbReference type="EMBL" id="JABBNB010000005">
    <property type="protein sequence ID" value="NMO00805.1"/>
    <property type="molecule type" value="Genomic_DNA"/>
</dbReference>
<proteinExistence type="predicted"/>
<protein>
    <submittedName>
        <fullName evidence="1">Uncharacterized protein</fullName>
    </submittedName>
</protein>
<evidence type="ECO:0000313" key="1">
    <source>
        <dbReference type="EMBL" id="NMO00805.1"/>
    </source>
</evidence>
<evidence type="ECO:0000313" key="2">
    <source>
        <dbReference type="Proteomes" id="UP000550729"/>
    </source>
</evidence>
<name>A0A848KVB5_9ACTN</name>
<dbReference type="Proteomes" id="UP000550729">
    <property type="component" value="Unassembled WGS sequence"/>
</dbReference>
<dbReference type="RefSeq" id="WP_170193311.1">
    <property type="nucleotide sequence ID" value="NZ_JABBNB010000005.1"/>
</dbReference>
<organism evidence="1 2">
    <name type="scientific">Gordonia asplenii</name>
    <dbReference type="NCBI Taxonomy" id="2725283"/>
    <lineage>
        <taxon>Bacteria</taxon>
        <taxon>Bacillati</taxon>
        <taxon>Actinomycetota</taxon>
        <taxon>Actinomycetes</taxon>
        <taxon>Mycobacteriales</taxon>
        <taxon>Gordoniaceae</taxon>
        <taxon>Gordonia</taxon>
    </lineage>
</organism>
<dbReference type="AlphaFoldDB" id="A0A848KVB5"/>
<sequence length="61" mass="6659">MTDNRRDAEADIQATLGPYAADYDATAIADDLFAVTGSWDFNDVDDDTFWSVTISHDLTAA</sequence>
<accession>A0A848KVB5</accession>